<dbReference type="GO" id="GO:0004674">
    <property type="term" value="F:protein serine/threonine kinase activity"/>
    <property type="evidence" value="ECO:0007669"/>
    <property type="project" value="UniProtKB-KW"/>
</dbReference>
<dbReference type="PROSITE" id="PS50011">
    <property type="entry name" value="PROTEIN_KINASE_DOM"/>
    <property type="match status" value="1"/>
</dbReference>
<dbReference type="PROSITE" id="PS00107">
    <property type="entry name" value="PROTEIN_KINASE_ATP"/>
    <property type="match status" value="1"/>
</dbReference>
<dbReference type="EMBL" id="FOIJ01000010">
    <property type="protein sequence ID" value="SEU22325.1"/>
    <property type="molecule type" value="Genomic_DNA"/>
</dbReference>
<dbReference type="PANTHER" id="PTHR43289:SF6">
    <property type="entry name" value="SERINE_THREONINE-PROTEIN KINASE NEKL-3"/>
    <property type="match status" value="1"/>
</dbReference>
<keyword evidence="3 8" id="KW-0418">Kinase</keyword>
<feature type="compositionally biased region" description="Pro residues" evidence="6">
    <location>
        <begin position="27"/>
        <end position="45"/>
    </location>
</feature>
<dbReference type="InterPro" id="IPR011009">
    <property type="entry name" value="Kinase-like_dom_sf"/>
</dbReference>
<evidence type="ECO:0000313" key="8">
    <source>
        <dbReference type="EMBL" id="SEU22325.1"/>
    </source>
</evidence>
<keyword evidence="8" id="KW-0723">Serine/threonine-protein kinase</keyword>
<dbReference type="Gene3D" id="1.25.40.10">
    <property type="entry name" value="Tetratricopeptide repeat domain"/>
    <property type="match status" value="2"/>
</dbReference>
<dbReference type="Pfam" id="PF13424">
    <property type="entry name" value="TPR_12"/>
    <property type="match status" value="3"/>
</dbReference>
<evidence type="ECO:0000256" key="4">
    <source>
        <dbReference type="ARBA" id="ARBA00022840"/>
    </source>
</evidence>
<feature type="domain" description="Protein kinase" evidence="7">
    <location>
        <begin position="80"/>
        <end position="358"/>
    </location>
</feature>
<keyword evidence="9" id="KW-1185">Reference proteome</keyword>
<evidence type="ECO:0000256" key="5">
    <source>
        <dbReference type="PROSITE-ProRule" id="PRU10141"/>
    </source>
</evidence>
<keyword evidence="2 5" id="KW-0547">Nucleotide-binding</keyword>
<dbReference type="InterPro" id="IPR000719">
    <property type="entry name" value="Prot_kinase_dom"/>
</dbReference>
<dbReference type="InterPro" id="IPR008271">
    <property type="entry name" value="Ser/Thr_kinase_AS"/>
</dbReference>
<dbReference type="InterPro" id="IPR019734">
    <property type="entry name" value="TPR_rpt"/>
</dbReference>
<feature type="compositionally biased region" description="Basic and acidic residues" evidence="6">
    <location>
        <begin position="1"/>
        <end position="11"/>
    </location>
</feature>
<protein>
    <submittedName>
        <fullName evidence="8">Serine/threonine protein kinase</fullName>
    </submittedName>
</protein>
<evidence type="ECO:0000256" key="1">
    <source>
        <dbReference type="ARBA" id="ARBA00022679"/>
    </source>
</evidence>
<evidence type="ECO:0000259" key="7">
    <source>
        <dbReference type="PROSITE" id="PS50011"/>
    </source>
</evidence>
<accession>A0A1I0KEZ5</accession>
<dbReference type="InterPro" id="IPR017441">
    <property type="entry name" value="Protein_kinase_ATP_BS"/>
</dbReference>
<feature type="binding site" evidence="5">
    <location>
        <position position="109"/>
    </location>
    <ligand>
        <name>ATP</name>
        <dbReference type="ChEBI" id="CHEBI:30616"/>
    </ligand>
</feature>
<evidence type="ECO:0000256" key="6">
    <source>
        <dbReference type="SAM" id="MobiDB-lite"/>
    </source>
</evidence>
<dbReference type="Pfam" id="PF00069">
    <property type="entry name" value="Pkinase"/>
    <property type="match status" value="1"/>
</dbReference>
<dbReference type="RefSeq" id="WP_093523006.1">
    <property type="nucleotide sequence ID" value="NZ_FOIJ01000010.1"/>
</dbReference>
<dbReference type="Gene3D" id="3.30.200.20">
    <property type="entry name" value="Phosphorylase Kinase, domain 1"/>
    <property type="match status" value="1"/>
</dbReference>
<dbReference type="SUPFAM" id="SSF56112">
    <property type="entry name" value="Protein kinase-like (PK-like)"/>
    <property type="match status" value="1"/>
</dbReference>
<keyword evidence="1" id="KW-0808">Transferase</keyword>
<dbReference type="SMART" id="SM00028">
    <property type="entry name" value="TPR"/>
    <property type="match status" value="6"/>
</dbReference>
<dbReference type="GO" id="GO:0005524">
    <property type="term" value="F:ATP binding"/>
    <property type="evidence" value="ECO:0007669"/>
    <property type="project" value="UniProtKB-UniRule"/>
</dbReference>
<keyword evidence="4 5" id="KW-0067">ATP-binding</keyword>
<dbReference type="Gene3D" id="1.10.510.10">
    <property type="entry name" value="Transferase(Phosphotransferase) domain 1"/>
    <property type="match status" value="1"/>
</dbReference>
<feature type="region of interest" description="Disordered" evidence="6">
    <location>
        <begin position="1"/>
        <end position="76"/>
    </location>
</feature>
<dbReference type="InterPro" id="IPR011990">
    <property type="entry name" value="TPR-like_helical_dom_sf"/>
</dbReference>
<proteinExistence type="predicted"/>
<reference evidence="9" key="1">
    <citation type="submission" date="2016-10" db="EMBL/GenBank/DDBJ databases">
        <authorList>
            <person name="Varghese N."/>
            <person name="Submissions S."/>
        </authorList>
    </citation>
    <scope>NUCLEOTIDE SEQUENCE [LARGE SCALE GENOMIC DNA]</scope>
    <source>
        <strain evidence="9">DSM 16858</strain>
    </source>
</reference>
<dbReference type="PANTHER" id="PTHR43289">
    <property type="entry name" value="MITOGEN-ACTIVATED PROTEIN KINASE KINASE KINASE 20-RELATED"/>
    <property type="match status" value="1"/>
</dbReference>
<evidence type="ECO:0000256" key="3">
    <source>
        <dbReference type="ARBA" id="ARBA00022777"/>
    </source>
</evidence>
<dbReference type="SUPFAM" id="SSF48452">
    <property type="entry name" value="TPR-like"/>
    <property type="match status" value="2"/>
</dbReference>
<dbReference type="CDD" id="cd14014">
    <property type="entry name" value="STKc_PknB_like"/>
    <property type="match status" value="1"/>
</dbReference>
<evidence type="ECO:0000313" key="9">
    <source>
        <dbReference type="Proteomes" id="UP000199181"/>
    </source>
</evidence>
<gene>
    <name evidence="8" type="ORF">SAMN05443639_110119</name>
</gene>
<name>A0A1I0KEZ5_9BACT</name>
<sequence>MSDGTREDRKSSPPVPTPDDQDTQVIAPPPPPVPWDPPLSSPPVPERGDPEAFEKTATSPSLWRPPRDVPPPGRTVAGRYTVLDRLGEGGMSIVLAAYDVRLDRRVALKLLNARAGPSQDRSELRMVREAQAMARLNHPHVVAVYDSGALEDGSFFIAMEYVEGQTLRQWHAEKPRSWREVLEVFLAAGRGLAAAHQAGLVHRDFKPDNVLVGQDGRVRVTDFGVARTEALPEGPALAWPLPLPPGAWDTSLTQPGYVVGTPRYLAPELLKGAPADARSDLFSFCVALYEALCGQPAFAGSTDRERTLARLEGRVAPPPPQLPGWLLRAVLQGLSAKPERRPASMAVLLKALADDPALRRSAWIRSALAASAGMGLVALAAWGWWGHREPAPDCSQLPRRLEGIWDADVRQRIRQALEGTGLPYAKATADRAVAALEGYAGTWAQMRVEACEAPRVEAPPPRGLAVLQEYCLERRRSQLRAVTELLARAPDAELVPRAVEAIQALPPLAYCADAQALTAAVPPPEDPHVRAQAEALHAEVDRLETLYEAGKYAQGLALGEQLLPRVEKAAYAPLHARALYHFAQNLEGAGEFKRAEALTREAIPLAAEGQDDALSARAWGHLVLLVSNRQGRHDEAKGLQLVTAAAAARTGDVLARAEALNALGMLLNAQEQYGEARHTFEQARELWARVRGPKHPYVAGFRSNQGIALFLQGRYEEARAQLAEAQALWEEVLGPEHPYLIHALISQGASLWRLGKLPEAVGLLERAQALIEKVLGPGHPFLSEPLSVLGFVLTDMGRYPEAQQRLAQSLALIEKVMGPESPGVADPLLGLAHLHRVQGASAKALPLLERALSRAQGATLAEVQFELAQTLWEFEARRPRARELATQAHAYWQRLEHPQRMQSQQWLSSHSLSRGQRE</sequence>
<organism evidence="8 9">
    <name type="scientific">Stigmatella erecta</name>
    <dbReference type="NCBI Taxonomy" id="83460"/>
    <lineage>
        <taxon>Bacteria</taxon>
        <taxon>Pseudomonadati</taxon>
        <taxon>Myxococcota</taxon>
        <taxon>Myxococcia</taxon>
        <taxon>Myxococcales</taxon>
        <taxon>Cystobacterineae</taxon>
        <taxon>Archangiaceae</taxon>
        <taxon>Stigmatella</taxon>
    </lineage>
</organism>
<dbReference type="PROSITE" id="PS00108">
    <property type="entry name" value="PROTEIN_KINASE_ST"/>
    <property type="match status" value="1"/>
</dbReference>
<dbReference type="AlphaFoldDB" id="A0A1I0KEZ5"/>
<dbReference type="Proteomes" id="UP000199181">
    <property type="component" value="Unassembled WGS sequence"/>
</dbReference>
<evidence type="ECO:0000256" key="2">
    <source>
        <dbReference type="ARBA" id="ARBA00022741"/>
    </source>
</evidence>